<protein>
    <recommendedName>
        <fullName evidence="6">AP complex subunit beta</fullName>
    </recommendedName>
</protein>
<accession>A0A0W0D7A8</accession>
<keyword evidence="5 6" id="KW-0472">Membrane</keyword>
<dbReference type="GO" id="GO:0030122">
    <property type="term" value="C:AP-2 adaptor complex"/>
    <property type="evidence" value="ECO:0007669"/>
    <property type="project" value="EnsemblFungi"/>
</dbReference>
<feature type="compositionally biased region" description="Low complexity" evidence="7">
    <location>
        <begin position="693"/>
        <end position="705"/>
    </location>
</feature>
<evidence type="ECO:0000256" key="4">
    <source>
        <dbReference type="ARBA" id="ARBA00022927"/>
    </source>
</evidence>
<dbReference type="InterPro" id="IPR026739">
    <property type="entry name" value="AP_beta"/>
</dbReference>
<name>A0A0W0D7A8_CANGB</name>
<comment type="function">
    <text evidence="6">Adaptins are components of the adaptor complexes which link clathrin to receptors in coated vesicles. Clathrin-associated protein complexes are believed to interact with the cytoplasmic tails of membrane proteins, leading to their selection and concentration.</text>
</comment>
<dbReference type="PANTHER" id="PTHR11134">
    <property type="entry name" value="ADAPTOR COMPLEX SUBUNIT BETA FAMILY MEMBER"/>
    <property type="match status" value="1"/>
</dbReference>
<evidence type="ECO:0000259" key="8">
    <source>
        <dbReference type="Pfam" id="PF01602"/>
    </source>
</evidence>
<organism evidence="9 10">
    <name type="scientific">Candida glabrata</name>
    <name type="common">Yeast</name>
    <name type="synonym">Torulopsis glabrata</name>
    <dbReference type="NCBI Taxonomy" id="5478"/>
    <lineage>
        <taxon>Eukaryota</taxon>
        <taxon>Fungi</taxon>
        <taxon>Dikarya</taxon>
        <taxon>Ascomycota</taxon>
        <taxon>Saccharomycotina</taxon>
        <taxon>Saccharomycetes</taxon>
        <taxon>Saccharomycetales</taxon>
        <taxon>Saccharomycetaceae</taxon>
        <taxon>Nakaseomyces</taxon>
    </lineage>
</organism>
<evidence type="ECO:0000256" key="3">
    <source>
        <dbReference type="ARBA" id="ARBA00022448"/>
    </source>
</evidence>
<dbReference type="GO" id="GO:0006886">
    <property type="term" value="P:intracellular protein transport"/>
    <property type="evidence" value="ECO:0007669"/>
    <property type="project" value="InterPro"/>
</dbReference>
<dbReference type="GO" id="GO:0016192">
    <property type="term" value="P:vesicle-mediated transport"/>
    <property type="evidence" value="ECO:0007669"/>
    <property type="project" value="InterPro"/>
</dbReference>
<dbReference type="InterPro" id="IPR016342">
    <property type="entry name" value="AP_complex_bsu_1_2_4"/>
</dbReference>
<dbReference type="EMBL" id="LLZZ01000107">
    <property type="protein sequence ID" value="KTB07686.1"/>
    <property type="molecule type" value="Genomic_DNA"/>
</dbReference>
<evidence type="ECO:0000256" key="1">
    <source>
        <dbReference type="ARBA" id="ARBA00004308"/>
    </source>
</evidence>
<dbReference type="Pfam" id="PF01602">
    <property type="entry name" value="Adaptin_N"/>
    <property type="match status" value="1"/>
</dbReference>
<dbReference type="GO" id="GO:0030276">
    <property type="term" value="F:clathrin binding"/>
    <property type="evidence" value="ECO:0007669"/>
    <property type="project" value="InterPro"/>
</dbReference>
<dbReference type="SUPFAM" id="SSF48371">
    <property type="entry name" value="ARM repeat"/>
    <property type="match status" value="1"/>
</dbReference>
<keyword evidence="4 6" id="KW-0653">Protein transport</keyword>
<gene>
    <name evidence="9" type="ORF">AO440_001654</name>
</gene>
<proteinExistence type="inferred from homology"/>
<sequence length="718" mass="81725">MSDQRVFSRYKASEINAELQSYEVNKFKLNSIKRKNALRKIVANLTLGNYNEMSLLGDAIHKFWQIDDDFEVKRICHEYVSVIGSMKPRLVVDFLPSIQDDLKSRNSKVQVLALRTLMQIPSSEFLDEAMKFSKLIVSRKTTMSKDVTKAAILNLIQLDEMNHEEILKLVPYLFEISEDQSEAITIRVAALHTLYLIHEKNPQMAPLNIGVDAAFNILENIEKANEWDKGLIIETLPVTVVPNTHDDAYDLIDLILPQLQNVNTYVALGTLKFILYLLNYVDSISETVIKRISNSIVALLDNPPEIQFLILRNVILLLLSRGSDMLKLDISYFFIQFNDPIYIKDTKLECLYLLANKNNLIQILDELEQYATDIDIQMSRKAIRAVGNLAVKLDDSAAANCCDTLADLLDFGVDFVIQEIISVFRNIFRKYPNNFKDYVPDLIKCIDIVEEPESINAMIWIITHYYNSIPNYLDEFKQFSDSIEGQALEVQYSILSSSVKFFLRSPSEETEANCINILKYCTEKADNIDLRNRAFGYWRLLALTKSEKAEEQLPIDTALKIIDGELPMLELNTKLDSAVLEELELNMGSIVSVYLKPASQIFKNSKLKSLPKNSILIENREQLVIRPDSNNSIPEDVEVNDYFAPRKFMSGTGTGNSTPGTPHSGSSSQRKTMADYDRPAEKVNQLSGKRKSSTSSTTKLSRKPSQLLRRISLKKTPF</sequence>
<reference evidence="9 10" key="1">
    <citation type="submission" date="2015-10" db="EMBL/GenBank/DDBJ databases">
        <title>Draft genomes sequences of Candida glabrata isolates 1A, 1B, 2A, 2B, 3A and 3B.</title>
        <authorList>
            <person name="Haavelsrud O.E."/>
            <person name="Gaustad P."/>
        </authorList>
    </citation>
    <scope>NUCLEOTIDE SEQUENCE [LARGE SCALE GENOMIC DNA]</scope>
    <source>
        <strain evidence="9">910700640</strain>
    </source>
</reference>
<dbReference type="Proteomes" id="UP000054886">
    <property type="component" value="Unassembled WGS sequence"/>
</dbReference>
<evidence type="ECO:0000256" key="5">
    <source>
        <dbReference type="ARBA" id="ARBA00023136"/>
    </source>
</evidence>
<comment type="similarity">
    <text evidence="2 6">Belongs to the adaptor complexes large subunit family.</text>
</comment>
<keyword evidence="3 6" id="KW-0813">Transport</keyword>
<dbReference type="InterPro" id="IPR002553">
    <property type="entry name" value="Clathrin/coatomer_adapt-like_N"/>
</dbReference>
<feature type="compositionally biased region" description="Low complexity" evidence="7">
    <location>
        <begin position="655"/>
        <end position="668"/>
    </location>
</feature>
<dbReference type="PIRSF" id="PIRSF002291">
    <property type="entry name" value="AP_complex_beta"/>
    <property type="match status" value="1"/>
</dbReference>
<evidence type="ECO:0000256" key="7">
    <source>
        <dbReference type="SAM" id="MobiDB-lite"/>
    </source>
</evidence>
<evidence type="ECO:0000313" key="9">
    <source>
        <dbReference type="EMBL" id="KTB07686.1"/>
    </source>
</evidence>
<dbReference type="AlphaFoldDB" id="A0A0W0D7A8"/>
<evidence type="ECO:0000256" key="6">
    <source>
        <dbReference type="PIRNR" id="PIRNR002291"/>
    </source>
</evidence>
<comment type="caution">
    <text evidence="9">The sequence shown here is derived from an EMBL/GenBank/DDBJ whole genome shotgun (WGS) entry which is preliminary data.</text>
</comment>
<dbReference type="VEuPathDB" id="FungiDB:GWK60_G03927"/>
<feature type="domain" description="Clathrin/coatomer adaptor adaptin-like N-terminal" evidence="8">
    <location>
        <begin position="24"/>
        <end position="543"/>
    </location>
</feature>
<dbReference type="InterPro" id="IPR016024">
    <property type="entry name" value="ARM-type_fold"/>
</dbReference>
<comment type="subcellular location">
    <subcellularLocation>
        <location evidence="1">Endomembrane system</location>
    </subcellularLocation>
</comment>
<dbReference type="VEuPathDB" id="FungiDB:B1J91_G04103g"/>
<evidence type="ECO:0000256" key="2">
    <source>
        <dbReference type="ARBA" id="ARBA00006613"/>
    </source>
</evidence>
<dbReference type="VEuPathDB" id="FungiDB:GVI51_G03949"/>
<dbReference type="VEuPathDB" id="FungiDB:CAGL0G04103g"/>
<feature type="region of interest" description="Disordered" evidence="7">
    <location>
        <begin position="646"/>
        <end position="718"/>
    </location>
</feature>
<evidence type="ECO:0000313" key="10">
    <source>
        <dbReference type="Proteomes" id="UP000054886"/>
    </source>
</evidence>
<dbReference type="InterPro" id="IPR011989">
    <property type="entry name" value="ARM-like"/>
</dbReference>
<feature type="compositionally biased region" description="Basic and acidic residues" evidence="7">
    <location>
        <begin position="672"/>
        <end position="681"/>
    </location>
</feature>
<dbReference type="Gene3D" id="1.25.10.10">
    <property type="entry name" value="Leucine-rich Repeat Variant"/>
    <property type="match status" value="1"/>
</dbReference>